<evidence type="ECO:0000313" key="3">
    <source>
        <dbReference type="EMBL" id="BBX44756.1"/>
    </source>
</evidence>
<dbReference type="InterPro" id="IPR000391">
    <property type="entry name" value="Rng_hydr_dOase-bsu"/>
</dbReference>
<keyword evidence="2" id="KW-0560">Oxidoreductase</keyword>
<name>A0A7I7KSR6_9MYCO</name>
<reference evidence="3 4" key="1">
    <citation type="journal article" date="2019" name="Emerg. Microbes Infect.">
        <title>Comprehensive subspecies identification of 175 nontuberculous mycobacteria species based on 7547 genomic profiles.</title>
        <authorList>
            <person name="Matsumoto Y."/>
            <person name="Kinjo T."/>
            <person name="Motooka D."/>
            <person name="Nabeya D."/>
            <person name="Jung N."/>
            <person name="Uechi K."/>
            <person name="Horii T."/>
            <person name="Iida T."/>
            <person name="Fujita J."/>
            <person name="Nakamura S."/>
        </authorList>
    </citation>
    <scope>NUCLEOTIDE SEQUENCE [LARGE SCALE GENOMIC DNA]</scope>
    <source>
        <strain evidence="3 4">JCM 12404</strain>
    </source>
</reference>
<dbReference type="KEGG" id="mcoo:MCOO_07710"/>
<dbReference type="PANTHER" id="PTHR41534:SF2">
    <property type="entry name" value="3-PHENYLPROPIONATE_CINNAMIC ACID DIOXYGENASE SUBUNIT BETA"/>
    <property type="match status" value="1"/>
</dbReference>
<sequence>MTAVAWQQHVLLRQQVEDFLYAEAALLDAWALDEWLQLFDADAKYEVPCNDALDADPAHDLLLIDDNYVRLTARVARLNSRRAHREYPHSRTNHQVCNVRVLDGPADAVSVTASFTVWRFRAGRSSCYVGQYRYRLRHSDGGFRIASKRAELDMTDLRSVSDVAIII</sequence>
<evidence type="ECO:0000313" key="4">
    <source>
        <dbReference type="Proteomes" id="UP000465866"/>
    </source>
</evidence>
<organism evidence="3 4">
    <name type="scientific">Mycobacterium cookii</name>
    <dbReference type="NCBI Taxonomy" id="1775"/>
    <lineage>
        <taxon>Bacteria</taxon>
        <taxon>Bacillati</taxon>
        <taxon>Actinomycetota</taxon>
        <taxon>Actinomycetes</taxon>
        <taxon>Mycobacteriales</taxon>
        <taxon>Mycobacteriaceae</taxon>
        <taxon>Mycobacterium</taxon>
    </lineage>
</organism>
<dbReference type="CDD" id="cd00667">
    <property type="entry name" value="ring_hydroxylating_dioxygenases_beta"/>
    <property type="match status" value="1"/>
</dbReference>
<gene>
    <name evidence="3" type="ORF">MCOO_07710</name>
</gene>
<dbReference type="Gene3D" id="3.10.450.50">
    <property type="match status" value="1"/>
</dbReference>
<dbReference type="EMBL" id="AP022569">
    <property type="protein sequence ID" value="BBX44756.1"/>
    <property type="molecule type" value="Genomic_DNA"/>
</dbReference>
<dbReference type="RefSeq" id="WP_163775157.1">
    <property type="nucleotide sequence ID" value="NZ_AP022569.1"/>
</dbReference>
<dbReference type="AlphaFoldDB" id="A0A7I7KSR6"/>
<comment type="similarity">
    <text evidence="1">Belongs to the bacterial ring-hydroxylating dioxygenase beta subunit family.</text>
</comment>
<evidence type="ECO:0000256" key="1">
    <source>
        <dbReference type="ARBA" id="ARBA00009570"/>
    </source>
</evidence>
<accession>A0A7I7KSR6</accession>
<proteinExistence type="inferred from homology"/>
<protein>
    <recommendedName>
        <fullName evidence="5">Aromatic-ring-hydroxylating dioxygenase subunit beta</fullName>
    </recommendedName>
</protein>
<dbReference type="PANTHER" id="PTHR41534">
    <property type="entry name" value="BLR3401 PROTEIN"/>
    <property type="match status" value="1"/>
</dbReference>
<dbReference type="InterPro" id="IPR032710">
    <property type="entry name" value="NTF2-like_dom_sf"/>
</dbReference>
<evidence type="ECO:0000256" key="2">
    <source>
        <dbReference type="ARBA" id="ARBA00023002"/>
    </source>
</evidence>
<keyword evidence="4" id="KW-1185">Reference proteome</keyword>
<dbReference type="Proteomes" id="UP000465866">
    <property type="component" value="Chromosome"/>
</dbReference>
<dbReference type="Pfam" id="PF00866">
    <property type="entry name" value="Ring_hydroxyl_B"/>
    <property type="match status" value="1"/>
</dbReference>
<dbReference type="SUPFAM" id="SSF54427">
    <property type="entry name" value="NTF2-like"/>
    <property type="match status" value="1"/>
</dbReference>
<dbReference type="GO" id="GO:0019380">
    <property type="term" value="P:3-phenylpropionate catabolic process"/>
    <property type="evidence" value="ECO:0007669"/>
    <property type="project" value="TreeGrafter"/>
</dbReference>
<dbReference type="GO" id="GO:0016491">
    <property type="term" value="F:oxidoreductase activity"/>
    <property type="evidence" value="ECO:0007669"/>
    <property type="project" value="UniProtKB-KW"/>
</dbReference>
<evidence type="ECO:0008006" key="5">
    <source>
        <dbReference type="Google" id="ProtNLM"/>
    </source>
</evidence>